<name>A0A814S003_9BILA</name>
<proteinExistence type="predicted"/>
<dbReference type="AlphaFoldDB" id="A0A814S003"/>
<reference evidence="2" key="1">
    <citation type="submission" date="2021-02" db="EMBL/GenBank/DDBJ databases">
        <authorList>
            <person name="Nowell W R."/>
        </authorList>
    </citation>
    <scope>NUCLEOTIDE SEQUENCE</scope>
</reference>
<comment type="caution">
    <text evidence="2">The sequence shown here is derived from an EMBL/GenBank/DDBJ whole genome shotgun (WGS) entry which is preliminary data.</text>
</comment>
<protein>
    <submittedName>
        <fullName evidence="2">Uncharacterized protein</fullName>
    </submittedName>
</protein>
<dbReference type="Proteomes" id="UP000663860">
    <property type="component" value="Unassembled WGS sequence"/>
</dbReference>
<feature type="chain" id="PRO_5032282722" evidence="1">
    <location>
        <begin position="23"/>
        <end position="389"/>
    </location>
</feature>
<dbReference type="EMBL" id="CAJNOE010000312">
    <property type="protein sequence ID" value="CAF1140217.1"/>
    <property type="molecule type" value="Genomic_DNA"/>
</dbReference>
<feature type="signal peptide" evidence="1">
    <location>
        <begin position="1"/>
        <end position="22"/>
    </location>
</feature>
<organism evidence="2 3">
    <name type="scientific">Adineta steineri</name>
    <dbReference type="NCBI Taxonomy" id="433720"/>
    <lineage>
        <taxon>Eukaryota</taxon>
        <taxon>Metazoa</taxon>
        <taxon>Spiralia</taxon>
        <taxon>Gnathifera</taxon>
        <taxon>Rotifera</taxon>
        <taxon>Eurotatoria</taxon>
        <taxon>Bdelloidea</taxon>
        <taxon>Adinetida</taxon>
        <taxon>Adinetidae</taxon>
        <taxon>Adineta</taxon>
    </lineage>
</organism>
<evidence type="ECO:0000256" key="1">
    <source>
        <dbReference type="SAM" id="SignalP"/>
    </source>
</evidence>
<gene>
    <name evidence="2" type="ORF">IZO911_LOCUS25182</name>
</gene>
<sequence length="389" mass="46073">MSILLNILWLFYNLLIIGNKSTKEISYRGISITWRRLPSIKSDVISLEIILSISLTDKISNLCDFHHSKFYTIDDKFGIECIDSWDNCISWPFHILYIECQSKIHDYPQTMIFNKIDLSLPSIFNSSNIYYKFRFPSLNCSCYWYNIDSSENQIELISYLNLIEIEKLNSPPIARFPEHIYINFNEDLIYSLEIFDPDEDLFHCYLLSSLISSIIIQENCILIIKANSQINQYEILIQIEIIEYFNKNKNQIRSRLPYHFIVFIDNENKTDICTNKPLINFLNIENNLIHVALNQPIEIHLISQSQCQIEMDECFILSGFYWKIIQSIIYEHQSQIQLQFQWIPKSIQQCGYHIHCIRCADQFQNYNDKCINIFVYGNDCRKFILACGK</sequence>
<accession>A0A814S003</accession>
<evidence type="ECO:0000313" key="2">
    <source>
        <dbReference type="EMBL" id="CAF1140217.1"/>
    </source>
</evidence>
<keyword evidence="1" id="KW-0732">Signal</keyword>
<evidence type="ECO:0000313" key="3">
    <source>
        <dbReference type="Proteomes" id="UP000663860"/>
    </source>
</evidence>